<dbReference type="PANTHER" id="PTHR42852:SF17">
    <property type="entry name" value="THIOREDOXIN-LIKE PROTEIN HI_1115"/>
    <property type="match status" value="1"/>
</dbReference>
<dbReference type="InterPro" id="IPR013766">
    <property type="entry name" value="Thioredoxin_domain"/>
</dbReference>
<feature type="region of interest" description="Disordered" evidence="4">
    <location>
        <begin position="39"/>
        <end position="69"/>
    </location>
</feature>
<dbReference type="STRING" id="1774968.AUC68_05845"/>
<dbReference type="RefSeq" id="WP_083240590.1">
    <property type="nucleotide sequence ID" value="NZ_LPWG01000011.1"/>
</dbReference>
<dbReference type="Pfam" id="PF08534">
    <property type="entry name" value="Redoxin"/>
    <property type="match status" value="1"/>
</dbReference>
<keyword evidence="3" id="KW-0676">Redox-active center</keyword>
<keyword evidence="5" id="KW-0472">Membrane</keyword>
<dbReference type="EMBL" id="LPWG01000011">
    <property type="protein sequence ID" value="ODR99483.1"/>
    <property type="molecule type" value="Genomic_DNA"/>
</dbReference>
<dbReference type="Gene3D" id="3.40.30.10">
    <property type="entry name" value="Glutaredoxin"/>
    <property type="match status" value="1"/>
</dbReference>
<protein>
    <recommendedName>
        <fullName evidence="6">Thioredoxin domain-containing protein</fullName>
    </recommendedName>
</protein>
<proteinExistence type="predicted"/>
<dbReference type="Proteomes" id="UP000094501">
    <property type="component" value="Unassembled WGS sequence"/>
</dbReference>
<keyword evidence="5" id="KW-0812">Transmembrane</keyword>
<dbReference type="PROSITE" id="PS00194">
    <property type="entry name" value="THIOREDOXIN_1"/>
    <property type="match status" value="1"/>
</dbReference>
<gene>
    <name evidence="7" type="ORF">AUC68_05845</name>
</gene>
<dbReference type="SUPFAM" id="SSF52833">
    <property type="entry name" value="Thioredoxin-like"/>
    <property type="match status" value="1"/>
</dbReference>
<evidence type="ECO:0000313" key="7">
    <source>
        <dbReference type="EMBL" id="ODR99483.1"/>
    </source>
</evidence>
<dbReference type="GO" id="GO:0030313">
    <property type="term" value="C:cell envelope"/>
    <property type="evidence" value="ECO:0007669"/>
    <property type="project" value="UniProtKB-SubCell"/>
</dbReference>
<organism evidence="7 8">
    <name type="scientific">Methyloceanibacter methanicus</name>
    <dbReference type="NCBI Taxonomy" id="1774968"/>
    <lineage>
        <taxon>Bacteria</taxon>
        <taxon>Pseudomonadati</taxon>
        <taxon>Pseudomonadota</taxon>
        <taxon>Alphaproteobacteria</taxon>
        <taxon>Hyphomicrobiales</taxon>
        <taxon>Hyphomicrobiaceae</taxon>
        <taxon>Methyloceanibacter</taxon>
    </lineage>
</organism>
<evidence type="ECO:0000313" key="8">
    <source>
        <dbReference type="Proteomes" id="UP000094501"/>
    </source>
</evidence>
<keyword evidence="5" id="KW-1133">Transmembrane helix</keyword>
<dbReference type="InterPro" id="IPR050553">
    <property type="entry name" value="Thioredoxin_ResA/DsbE_sf"/>
</dbReference>
<evidence type="ECO:0000256" key="1">
    <source>
        <dbReference type="ARBA" id="ARBA00004196"/>
    </source>
</evidence>
<comment type="subcellular location">
    <subcellularLocation>
        <location evidence="1">Cell envelope</location>
    </subcellularLocation>
</comment>
<accession>A0A1E3W153</accession>
<sequence>MNSSKKNKPTTSPATYAIAVAVALLAGFGTVYWLSTPSDNRSDAQDGARSAAKPAPGAGETTGEGPLKGLNSGAMTAFVVRPEPLDVPVFAFEGPGGDKQTSADLKGKVVLLNIWATWCVPCREEMPQLNALQSELGGDGFEVVAINIDKGGPEKAEKFLTETGVTDLRPHYDPTGKLFARLKAVGMPTTLLLDPEGKEMGRLVGPANWAAPEAKALIQAAIGAAQSDPK</sequence>
<dbReference type="GO" id="GO:0015036">
    <property type="term" value="F:disulfide oxidoreductase activity"/>
    <property type="evidence" value="ECO:0007669"/>
    <property type="project" value="UniProtKB-ARBA"/>
</dbReference>
<dbReference type="InterPro" id="IPR013740">
    <property type="entry name" value="Redoxin"/>
</dbReference>
<keyword evidence="2" id="KW-0201">Cytochrome c-type biogenesis</keyword>
<dbReference type="PANTHER" id="PTHR42852">
    <property type="entry name" value="THIOL:DISULFIDE INTERCHANGE PROTEIN DSBE"/>
    <property type="match status" value="1"/>
</dbReference>
<feature type="domain" description="Thioredoxin" evidence="6">
    <location>
        <begin position="49"/>
        <end position="223"/>
    </location>
</feature>
<evidence type="ECO:0000259" key="6">
    <source>
        <dbReference type="PROSITE" id="PS51352"/>
    </source>
</evidence>
<comment type="caution">
    <text evidence="7">The sequence shown here is derived from an EMBL/GenBank/DDBJ whole genome shotgun (WGS) entry which is preliminary data.</text>
</comment>
<name>A0A1E3W153_9HYPH</name>
<dbReference type="InterPro" id="IPR036249">
    <property type="entry name" value="Thioredoxin-like_sf"/>
</dbReference>
<dbReference type="OrthoDB" id="9799347at2"/>
<evidence type="ECO:0000256" key="4">
    <source>
        <dbReference type="SAM" id="MobiDB-lite"/>
    </source>
</evidence>
<dbReference type="AlphaFoldDB" id="A0A1E3W153"/>
<dbReference type="InterPro" id="IPR017937">
    <property type="entry name" value="Thioredoxin_CS"/>
</dbReference>
<reference evidence="7 8" key="1">
    <citation type="journal article" date="2016" name="Environ. Microbiol.">
        <title>New Methyloceanibacter diversity from North Sea sediments includes methanotroph containing solely the soluble methane monooxygenase.</title>
        <authorList>
            <person name="Vekeman B."/>
            <person name="Kerckhof F.M."/>
            <person name="Cremers G."/>
            <person name="de Vos P."/>
            <person name="Vandamme P."/>
            <person name="Boon N."/>
            <person name="Op den Camp H.J."/>
            <person name="Heylen K."/>
        </authorList>
    </citation>
    <scope>NUCLEOTIDE SEQUENCE [LARGE SCALE GENOMIC DNA]</scope>
    <source>
        <strain evidence="7 8">R-67174</strain>
    </source>
</reference>
<dbReference type="CDD" id="cd02966">
    <property type="entry name" value="TlpA_like_family"/>
    <property type="match status" value="1"/>
</dbReference>
<evidence type="ECO:0000256" key="2">
    <source>
        <dbReference type="ARBA" id="ARBA00022748"/>
    </source>
</evidence>
<evidence type="ECO:0000256" key="5">
    <source>
        <dbReference type="SAM" id="Phobius"/>
    </source>
</evidence>
<keyword evidence="8" id="KW-1185">Reference proteome</keyword>
<evidence type="ECO:0000256" key="3">
    <source>
        <dbReference type="ARBA" id="ARBA00023284"/>
    </source>
</evidence>
<dbReference type="PROSITE" id="PS51352">
    <property type="entry name" value="THIOREDOXIN_2"/>
    <property type="match status" value="1"/>
</dbReference>
<dbReference type="GO" id="GO:0017004">
    <property type="term" value="P:cytochrome complex assembly"/>
    <property type="evidence" value="ECO:0007669"/>
    <property type="project" value="UniProtKB-KW"/>
</dbReference>
<feature type="transmembrane region" description="Helical" evidence="5">
    <location>
        <begin position="12"/>
        <end position="34"/>
    </location>
</feature>